<dbReference type="SUPFAM" id="SSF46785">
    <property type="entry name" value="Winged helix' DNA-binding domain"/>
    <property type="match status" value="1"/>
</dbReference>
<evidence type="ECO:0000256" key="3">
    <source>
        <dbReference type="ARBA" id="ARBA00023125"/>
    </source>
</evidence>
<dbReference type="FunFam" id="1.10.10.10:FF:000001">
    <property type="entry name" value="LysR family transcriptional regulator"/>
    <property type="match status" value="1"/>
</dbReference>
<keyword evidence="7" id="KW-1185">Reference proteome</keyword>
<evidence type="ECO:0000313" key="7">
    <source>
        <dbReference type="Proteomes" id="UP000182985"/>
    </source>
</evidence>
<evidence type="ECO:0000256" key="4">
    <source>
        <dbReference type="ARBA" id="ARBA00023163"/>
    </source>
</evidence>
<dbReference type="InterPro" id="IPR036388">
    <property type="entry name" value="WH-like_DNA-bd_sf"/>
</dbReference>
<dbReference type="InterPro" id="IPR005119">
    <property type="entry name" value="LysR_subst-bd"/>
</dbReference>
<dbReference type="Gene3D" id="3.40.190.290">
    <property type="match status" value="1"/>
</dbReference>
<dbReference type="SUPFAM" id="SSF53850">
    <property type="entry name" value="Periplasmic binding protein-like II"/>
    <property type="match status" value="1"/>
</dbReference>
<gene>
    <name evidence="6" type="ORF">BLA27_16640</name>
</gene>
<sequence>METLDAKELRMFMAVVRTGSIRGAADHLNVAPSVVSRQIAETERKVGLSLFDRNARGMALTEAGELVLEHTRRVLEEHSLLTEQLGFLKGVQQRRVRILCGEGFLADILQHGLGSFVKIYPDVQYDMQLGGTESVLEGIANGDADIGIAYNPLIDARVRSLAITKQPLCLVAPPEHPLLAKSRLELADCSGLPNALLGPGHGITRLVTRVAADRGFAISPLVETTSIDVLRRFVIAGLGITFLPRFAVSTELARGAVAVGELSDPLLAEASAHLMVRARRRLPISVERLSGFLSNNMAAFRQGL</sequence>
<dbReference type="PANTHER" id="PTHR30419">
    <property type="entry name" value="HTH-TYPE TRANSCRIPTIONAL REGULATOR YBHD"/>
    <property type="match status" value="1"/>
</dbReference>
<dbReference type="GO" id="GO:0005829">
    <property type="term" value="C:cytosol"/>
    <property type="evidence" value="ECO:0007669"/>
    <property type="project" value="TreeGrafter"/>
</dbReference>
<dbReference type="RefSeq" id="WP_071632693.1">
    <property type="nucleotide sequence ID" value="NZ_MOEC01000017.1"/>
</dbReference>
<dbReference type="GO" id="GO:0003677">
    <property type="term" value="F:DNA binding"/>
    <property type="evidence" value="ECO:0007669"/>
    <property type="project" value="UniProtKB-KW"/>
</dbReference>
<accession>A0A1J6I3F5</accession>
<dbReference type="InterPro" id="IPR036390">
    <property type="entry name" value="WH_DNA-bd_sf"/>
</dbReference>
<comment type="similarity">
    <text evidence="1">Belongs to the LysR transcriptional regulatory family.</text>
</comment>
<evidence type="ECO:0000259" key="5">
    <source>
        <dbReference type="PROSITE" id="PS50931"/>
    </source>
</evidence>
<protein>
    <submittedName>
        <fullName evidence="6">LysR family transcriptional regulator</fullName>
    </submittedName>
</protein>
<comment type="caution">
    <text evidence="6">The sequence shown here is derived from an EMBL/GenBank/DDBJ whole genome shotgun (WGS) entry which is preliminary data.</text>
</comment>
<keyword evidence="3" id="KW-0238">DNA-binding</keyword>
<name>A0A1J6I3F5_9HYPH</name>
<dbReference type="OrthoDB" id="5297263at2"/>
<dbReference type="PANTHER" id="PTHR30419:SF8">
    <property type="entry name" value="NITROGEN ASSIMILATION TRANSCRIPTIONAL ACTIVATOR-RELATED"/>
    <property type="match status" value="1"/>
</dbReference>
<dbReference type="Pfam" id="PF03466">
    <property type="entry name" value="LysR_substrate"/>
    <property type="match status" value="1"/>
</dbReference>
<keyword evidence="2" id="KW-0805">Transcription regulation</keyword>
<dbReference type="EMBL" id="MOEC01000017">
    <property type="protein sequence ID" value="OIS92334.1"/>
    <property type="molecule type" value="Genomic_DNA"/>
</dbReference>
<dbReference type="Proteomes" id="UP000182985">
    <property type="component" value="Unassembled WGS sequence"/>
</dbReference>
<dbReference type="Gene3D" id="1.10.10.10">
    <property type="entry name" value="Winged helix-like DNA-binding domain superfamily/Winged helix DNA-binding domain"/>
    <property type="match status" value="1"/>
</dbReference>
<dbReference type="PROSITE" id="PS50931">
    <property type="entry name" value="HTH_LYSR"/>
    <property type="match status" value="1"/>
</dbReference>
<dbReference type="Pfam" id="PF00126">
    <property type="entry name" value="HTH_1"/>
    <property type="match status" value="1"/>
</dbReference>
<organism evidence="6 7">
    <name type="scientific">Brucella cytisi</name>
    <dbReference type="NCBI Taxonomy" id="407152"/>
    <lineage>
        <taxon>Bacteria</taxon>
        <taxon>Pseudomonadati</taxon>
        <taxon>Pseudomonadota</taxon>
        <taxon>Alphaproteobacteria</taxon>
        <taxon>Hyphomicrobiales</taxon>
        <taxon>Brucellaceae</taxon>
        <taxon>Brucella/Ochrobactrum group</taxon>
        <taxon>Brucella</taxon>
    </lineage>
</organism>
<proteinExistence type="inferred from homology"/>
<keyword evidence="4" id="KW-0804">Transcription</keyword>
<evidence type="ECO:0000256" key="1">
    <source>
        <dbReference type="ARBA" id="ARBA00009437"/>
    </source>
</evidence>
<evidence type="ECO:0000256" key="2">
    <source>
        <dbReference type="ARBA" id="ARBA00023015"/>
    </source>
</evidence>
<reference evidence="6 7" key="1">
    <citation type="submission" date="2016-10" db="EMBL/GenBank/DDBJ databases">
        <title>The Draft Genome Sequence of the Potato Rhizosphere Bacteria Ochrobactrum sp. IPA7.2.</title>
        <authorList>
            <person name="Gogoleva N.E."/>
            <person name="Khlopko Y.A."/>
            <person name="Burygin G.L."/>
            <person name="Plotnikov A.O."/>
        </authorList>
    </citation>
    <scope>NUCLEOTIDE SEQUENCE [LARGE SCALE GENOMIC DNA]</scope>
    <source>
        <strain evidence="6 7">IPA7.2</strain>
    </source>
</reference>
<dbReference type="InterPro" id="IPR050950">
    <property type="entry name" value="HTH-type_LysR_regulators"/>
</dbReference>
<dbReference type="InterPro" id="IPR000847">
    <property type="entry name" value="LysR_HTH_N"/>
</dbReference>
<feature type="domain" description="HTH lysR-type" evidence="5">
    <location>
        <begin position="4"/>
        <end position="61"/>
    </location>
</feature>
<evidence type="ECO:0000313" key="6">
    <source>
        <dbReference type="EMBL" id="OIS92334.1"/>
    </source>
</evidence>
<dbReference type="GO" id="GO:0003700">
    <property type="term" value="F:DNA-binding transcription factor activity"/>
    <property type="evidence" value="ECO:0007669"/>
    <property type="project" value="InterPro"/>
</dbReference>
<dbReference type="AlphaFoldDB" id="A0A1J6I3F5"/>